<proteinExistence type="predicted"/>
<feature type="transmembrane region" description="Helical" evidence="5">
    <location>
        <begin position="84"/>
        <end position="104"/>
    </location>
</feature>
<dbReference type="KEGG" id="pnu:Pnuc_1016"/>
<dbReference type="RefSeq" id="WP_011902857.1">
    <property type="nucleotide sequence ID" value="NC_009379.1"/>
</dbReference>
<feature type="transmembrane region" description="Helical" evidence="5">
    <location>
        <begin position="130"/>
        <end position="150"/>
    </location>
</feature>
<keyword evidence="4 5" id="KW-0472">Membrane</keyword>
<dbReference type="Proteomes" id="UP000000231">
    <property type="component" value="Chromosome"/>
</dbReference>
<evidence type="ECO:0000313" key="7">
    <source>
        <dbReference type="EMBL" id="ABP34232.1"/>
    </source>
</evidence>
<reference evidence="7 8" key="1">
    <citation type="journal article" date="2012" name="Stand. Genomic Sci.">
        <title>Complete genome sequence of Polynucleobacter necessarius subsp. asymbioticus type strain (QLW-P1DMWA-1(T)).</title>
        <authorList>
            <person name="Meincke L."/>
            <person name="Copeland A."/>
            <person name="Lapidus A."/>
            <person name="Lucas S."/>
            <person name="Berry K.W."/>
            <person name="Del Rio T.G."/>
            <person name="Hammon N."/>
            <person name="Dalin E."/>
            <person name="Tice H."/>
            <person name="Pitluck S."/>
            <person name="Richardson P."/>
            <person name="Bruce D."/>
            <person name="Goodwin L."/>
            <person name="Han C."/>
            <person name="Tapia R."/>
            <person name="Detter J.C."/>
            <person name="Schmutz J."/>
            <person name="Brettin T."/>
            <person name="Larimer F."/>
            <person name="Land M."/>
            <person name="Hauser L."/>
            <person name="Kyrpides N.C."/>
            <person name="Ivanova N."/>
            <person name="Goker M."/>
            <person name="Woyke T."/>
            <person name="Wu Q.L."/>
            <person name="Pockl M."/>
            <person name="Hahn M.W."/>
            <person name="Klenk H.P."/>
        </authorList>
    </citation>
    <scope>NUCLEOTIDE SEQUENCE [LARGE SCALE GENOMIC DNA]</scope>
    <source>
        <strain evidence="8">DSM 18221 / CIP 109841 / QLW-P1DMWA-1</strain>
    </source>
</reference>
<dbReference type="eggNOG" id="ENOG5031AKJ">
    <property type="taxonomic scope" value="Bacteria"/>
</dbReference>
<dbReference type="EMBL" id="CP000655">
    <property type="protein sequence ID" value="ABP34232.1"/>
    <property type="molecule type" value="Genomic_DNA"/>
</dbReference>
<keyword evidence="8" id="KW-1185">Reference proteome</keyword>
<dbReference type="GO" id="GO:0016020">
    <property type="term" value="C:membrane"/>
    <property type="evidence" value="ECO:0007669"/>
    <property type="project" value="UniProtKB-SubCell"/>
</dbReference>
<name>A4SXL8_POLAQ</name>
<keyword evidence="2 5" id="KW-0812">Transmembrane</keyword>
<evidence type="ECO:0000256" key="5">
    <source>
        <dbReference type="SAM" id="Phobius"/>
    </source>
</evidence>
<dbReference type="Pfam" id="PF13664">
    <property type="entry name" value="DUF4149"/>
    <property type="match status" value="1"/>
</dbReference>
<feature type="domain" description="TMEM205-like" evidence="6">
    <location>
        <begin position="14"/>
        <end position="110"/>
    </location>
</feature>
<evidence type="ECO:0000256" key="2">
    <source>
        <dbReference type="ARBA" id="ARBA00022692"/>
    </source>
</evidence>
<evidence type="ECO:0000259" key="6">
    <source>
        <dbReference type="Pfam" id="PF13664"/>
    </source>
</evidence>
<feature type="transmembrane region" description="Helical" evidence="5">
    <location>
        <begin position="12"/>
        <end position="32"/>
    </location>
</feature>
<accession>A4SXL8</accession>
<feature type="transmembrane region" description="Helical" evidence="5">
    <location>
        <begin position="52"/>
        <end position="72"/>
    </location>
</feature>
<protein>
    <submittedName>
        <fullName evidence="7">Conserved hypothetical membrane spanning protein</fullName>
    </submittedName>
</protein>
<evidence type="ECO:0000256" key="3">
    <source>
        <dbReference type="ARBA" id="ARBA00022989"/>
    </source>
</evidence>
<dbReference type="GeneID" id="31481390"/>
<dbReference type="HOGENOM" id="CLU_136732_1_0_4"/>
<evidence type="ECO:0000313" key="8">
    <source>
        <dbReference type="Proteomes" id="UP000000231"/>
    </source>
</evidence>
<evidence type="ECO:0000256" key="1">
    <source>
        <dbReference type="ARBA" id="ARBA00004370"/>
    </source>
</evidence>
<dbReference type="AlphaFoldDB" id="A4SXL8"/>
<organism evidence="7 8">
    <name type="scientific">Polynucleobacter asymbioticus (strain DSM 18221 / CIP 109841 / QLW-P1DMWA-1)</name>
    <name type="common">Polynucleobacter necessarius subsp. asymbioticus</name>
    <dbReference type="NCBI Taxonomy" id="312153"/>
    <lineage>
        <taxon>Bacteria</taxon>
        <taxon>Pseudomonadati</taxon>
        <taxon>Pseudomonadota</taxon>
        <taxon>Betaproteobacteria</taxon>
        <taxon>Burkholderiales</taxon>
        <taxon>Burkholderiaceae</taxon>
        <taxon>Polynucleobacter</taxon>
    </lineage>
</organism>
<sequence>MRITQSQRIFNVISGLWVGSFFAVGFLVVPILFSSLGDRQIAGLVAANLFKITAYIGVCLSAILMVAANFYVRTGLDSYRMIRWILLGMLICSIGAAFILIPRMNILRDQALYLGVSVTETNNADFFKRLHGISSALFLLQSALGIVLLWRTTKTINTNI</sequence>
<keyword evidence="3 5" id="KW-1133">Transmembrane helix</keyword>
<dbReference type="InterPro" id="IPR025423">
    <property type="entry name" value="TMEM205-like"/>
</dbReference>
<comment type="subcellular location">
    <subcellularLocation>
        <location evidence="1">Membrane</location>
    </subcellularLocation>
</comment>
<gene>
    <name evidence="7" type="ordered locus">Pnuc_1016</name>
</gene>
<evidence type="ECO:0000256" key="4">
    <source>
        <dbReference type="ARBA" id="ARBA00023136"/>
    </source>
</evidence>